<gene>
    <name evidence="1" type="ORF">S01H4_47276</name>
</gene>
<proteinExistence type="predicted"/>
<sequence length="55" mass="7202">QFLDIYYEIFFRNKYQNHLMLMEKVRSNFIYWYKNHYLKELDTLLKKIIKFYRLK</sequence>
<organism evidence="1">
    <name type="scientific">marine sediment metagenome</name>
    <dbReference type="NCBI Taxonomy" id="412755"/>
    <lineage>
        <taxon>unclassified sequences</taxon>
        <taxon>metagenomes</taxon>
        <taxon>ecological metagenomes</taxon>
    </lineage>
</organism>
<accession>X1BPK1</accession>
<dbReference type="AlphaFoldDB" id="X1BPK1"/>
<feature type="non-terminal residue" evidence="1">
    <location>
        <position position="1"/>
    </location>
</feature>
<reference evidence="1" key="1">
    <citation type="journal article" date="2014" name="Front. Microbiol.">
        <title>High frequency of phylogenetically diverse reductive dehalogenase-homologous genes in deep subseafloor sedimentary metagenomes.</title>
        <authorList>
            <person name="Kawai M."/>
            <person name="Futagami T."/>
            <person name="Toyoda A."/>
            <person name="Takaki Y."/>
            <person name="Nishi S."/>
            <person name="Hori S."/>
            <person name="Arai W."/>
            <person name="Tsubouchi T."/>
            <person name="Morono Y."/>
            <person name="Uchiyama I."/>
            <person name="Ito T."/>
            <person name="Fujiyama A."/>
            <person name="Inagaki F."/>
            <person name="Takami H."/>
        </authorList>
    </citation>
    <scope>NUCLEOTIDE SEQUENCE</scope>
    <source>
        <strain evidence="1">Expedition CK06-06</strain>
    </source>
</reference>
<name>X1BPK1_9ZZZZ</name>
<dbReference type="EMBL" id="BART01026516">
    <property type="protein sequence ID" value="GAG97849.1"/>
    <property type="molecule type" value="Genomic_DNA"/>
</dbReference>
<evidence type="ECO:0000313" key="1">
    <source>
        <dbReference type="EMBL" id="GAG97849.1"/>
    </source>
</evidence>
<comment type="caution">
    <text evidence="1">The sequence shown here is derived from an EMBL/GenBank/DDBJ whole genome shotgun (WGS) entry which is preliminary data.</text>
</comment>
<protein>
    <submittedName>
        <fullName evidence="1">Uncharacterized protein</fullName>
    </submittedName>
</protein>